<evidence type="ECO:0000313" key="4">
    <source>
        <dbReference type="Proteomes" id="UP000182486"/>
    </source>
</evidence>
<name>A0A1K0FNW8_9ACTN</name>
<sequence length="571" mass="60288">MVVGAVLAALGAGLLGATPVHAVGGSANVPNDAYGFAARIDVSGVRACSGALVAPQWVVTSAVCFAEPGKPVVAGAPPRAASVTVGRVVSAAKPLAVTRIVPHAERDIVLAKLQSRVTGVTPVAISKAAPAIGEVLRAAGFGRTKTQWLPDELHVAAFAVSGVRVDAVDLARQDAAAGICKGDAGGPLLRETGGRVELVAIHRTAGQSGCLGSSDTGKDAVDTRVDDVAGWITQTTARTADNIRAFYGYDGVRTALFTFANQGGSALTATQSWDSGPNSWSGARVKAVEGDFDGDGTQDVGAFYNYDNAQTKLWLFASADAKTSPKLAWDSGRGNWDWSKADYVAGDFDGDGRDEIAGSYDYGNAQTKLFVFDDLATTVTKRMTWDSTATKWDASRAKLLAGDVDGDGQAEIAAFYNNDNGQTKLHLFADVMDKPTPAQVWDSGRGNWDWSKADHVAGDFDGDGRTEIAGFHQYANVQTKLFLFDDIAGRLTKRMTWDSTANMWAGNRAKLVAGDVDGDGQAEIAAFYNNDNAQTKLFLFADVTGTPAPRMAWDSGRGNWDWTRIRLTTGT</sequence>
<dbReference type="Pfam" id="PF00089">
    <property type="entry name" value="Trypsin"/>
    <property type="match status" value="1"/>
</dbReference>
<dbReference type="Gene3D" id="2.40.128.340">
    <property type="match status" value="3"/>
</dbReference>
<dbReference type="PANTHER" id="PTHR24260:SF136">
    <property type="entry name" value="GH08193P-RELATED"/>
    <property type="match status" value="1"/>
</dbReference>
<dbReference type="Gene3D" id="2.40.10.10">
    <property type="entry name" value="Trypsin-like serine proteases"/>
    <property type="match status" value="1"/>
</dbReference>
<dbReference type="SUPFAM" id="SSF50494">
    <property type="entry name" value="Trypsin-like serine proteases"/>
    <property type="match status" value="1"/>
</dbReference>
<reference evidence="3 4" key="1">
    <citation type="submission" date="2016-09" db="EMBL/GenBank/DDBJ databases">
        <title>Couchioplanes caeruleus draft genome sequence.</title>
        <authorList>
            <person name="Sheehan J."/>
            <person name="Caffrey P."/>
        </authorList>
    </citation>
    <scope>NUCLEOTIDE SEQUENCE [LARGE SCALE GENOMIC DNA]</scope>
    <source>
        <strain evidence="3 4">DSM 43634</strain>
    </source>
</reference>
<feature type="chain" id="PRO_5009663824" description="Peptidase S1 domain-containing protein" evidence="1">
    <location>
        <begin position="23"/>
        <end position="571"/>
    </location>
</feature>
<dbReference type="RefSeq" id="WP_071804590.1">
    <property type="nucleotide sequence ID" value="NZ_MEIA01000096.1"/>
</dbReference>
<gene>
    <name evidence="3" type="ORF">BG844_09390</name>
</gene>
<dbReference type="GO" id="GO:0006508">
    <property type="term" value="P:proteolysis"/>
    <property type="evidence" value="ECO:0007669"/>
    <property type="project" value="InterPro"/>
</dbReference>
<dbReference type="InterPro" id="IPR051333">
    <property type="entry name" value="CLIP_Serine_Protease"/>
</dbReference>
<keyword evidence="1" id="KW-0732">Signal</keyword>
<comment type="caution">
    <text evidence="3">The sequence shown here is derived from an EMBL/GenBank/DDBJ whole genome shotgun (WGS) entry which is preliminary data.</text>
</comment>
<dbReference type="InterPro" id="IPR009003">
    <property type="entry name" value="Peptidase_S1_PA"/>
</dbReference>
<dbReference type="GO" id="GO:0004252">
    <property type="term" value="F:serine-type endopeptidase activity"/>
    <property type="evidence" value="ECO:0007669"/>
    <property type="project" value="InterPro"/>
</dbReference>
<dbReference type="Proteomes" id="UP000182486">
    <property type="component" value="Unassembled WGS sequence"/>
</dbReference>
<proteinExistence type="predicted"/>
<dbReference type="AlphaFoldDB" id="A0A1K0FNW8"/>
<feature type="domain" description="Peptidase S1" evidence="2">
    <location>
        <begin position="22"/>
        <end position="237"/>
    </location>
</feature>
<dbReference type="InterPro" id="IPR001254">
    <property type="entry name" value="Trypsin_dom"/>
</dbReference>
<dbReference type="InterPro" id="IPR001314">
    <property type="entry name" value="Peptidase_S1A"/>
</dbReference>
<feature type="signal peptide" evidence="1">
    <location>
        <begin position="1"/>
        <end position="22"/>
    </location>
</feature>
<dbReference type="SMART" id="SM00020">
    <property type="entry name" value="Tryp_SPc"/>
    <property type="match status" value="1"/>
</dbReference>
<dbReference type="EMBL" id="MEIA01000096">
    <property type="protein sequence ID" value="OJF14535.1"/>
    <property type="molecule type" value="Genomic_DNA"/>
</dbReference>
<evidence type="ECO:0000256" key="1">
    <source>
        <dbReference type="SAM" id="SignalP"/>
    </source>
</evidence>
<dbReference type="SUPFAM" id="SSF69318">
    <property type="entry name" value="Integrin alpha N-terminal domain"/>
    <property type="match status" value="1"/>
</dbReference>
<dbReference type="PRINTS" id="PR00722">
    <property type="entry name" value="CHYMOTRYPSIN"/>
</dbReference>
<organism evidence="3 4">
    <name type="scientific">Couchioplanes caeruleus subsp. caeruleus</name>
    <dbReference type="NCBI Taxonomy" id="56427"/>
    <lineage>
        <taxon>Bacteria</taxon>
        <taxon>Bacillati</taxon>
        <taxon>Actinomycetota</taxon>
        <taxon>Actinomycetes</taxon>
        <taxon>Micromonosporales</taxon>
        <taxon>Micromonosporaceae</taxon>
        <taxon>Couchioplanes</taxon>
    </lineage>
</organism>
<protein>
    <recommendedName>
        <fullName evidence="2">Peptidase S1 domain-containing protein</fullName>
    </recommendedName>
</protein>
<evidence type="ECO:0000313" key="3">
    <source>
        <dbReference type="EMBL" id="OJF14535.1"/>
    </source>
</evidence>
<dbReference type="InterPro" id="IPR028994">
    <property type="entry name" value="Integrin_alpha_N"/>
</dbReference>
<dbReference type="InterPro" id="IPR043504">
    <property type="entry name" value="Peptidase_S1_PA_chymotrypsin"/>
</dbReference>
<dbReference type="PROSITE" id="PS50240">
    <property type="entry name" value="TRYPSIN_DOM"/>
    <property type="match status" value="1"/>
</dbReference>
<keyword evidence="4" id="KW-1185">Reference proteome</keyword>
<accession>A0A1K0FNW8</accession>
<dbReference type="PANTHER" id="PTHR24260">
    <property type="match status" value="1"/>
</dbReference>
<evidence type="ECO:0000259" key="2">
    <source>
        <dbReference type="PROSITE" id="PS50240"/>
    </source>
</evidence>